<dbReference type="AlphaFoldDB" id="A0A9P0A5Z1"/>
<dbReference type="Proteomes" id="UP001152759">
    <property type="component" value="Chromosome 2"/>
</dbReference>
<protein>
    <submittedName>
        <fullName evidence="3">Uncharacterized protein</fullName>
    </submittedName>
</protein>
<feature type="compositionally biased region" description="Basic residues" evidence="1">
    <location>
        <begin position="415"/>
        <end position="425"/>
    </location>
</feature>
<feature type="region of interest" description="Disordered" evidence="1">
    <location>
        <begin position="372"/>
        <end position="600"/>
    </location>
</feature>
<evidence type="ECO:0000256" key="1">
    <source>
        <dbReference type="SAM" id="MobiDB-lite"/>
    </source>
</evidence>
<feature type="compositionally biased region" description="Basic and acidic residues" evidence="1">
    <location>
        <begin position="436"/>
        <end position="456"/>
    </location>
</feature>
<feature type="signal peptide" evidence="2">
    <location>
        <begin position="1"/>
        <end position="22"/>
    </location>
</feature>
<organism evidence="3 4">
    <name type="scientific">Bemisia tabaci</name>
    <name type="common">Sweetpotato whitefly</name>
    <name type="synonym">Aleurodes tabaci</name>
    <dbReference type="NCBI Taxonomy" id="7038"/>
    <lineage>
        <taxon>Eukaryota</taxon>
        <taxon>Metazoa</taxon>
        <taxon>Ecdysozoa</taxon>
        <taxon>Arthropoda</taxon>
        <taxon>Hexapoda</taxon>
        <taxon>Insecta</taxon>
        <taxon>Pterygota</taxon>
        <taxon>Neoptera</taxon>
        <taxon>Paraneoptera</taxon>
        <taxon>Hemiptera</taxon>
        <taxon>Sternorrhyncha</taxon>
        <taxon>Aleyrodoidea</taxon>
        <taxon>Aleyrodidae</taxon>
        <taxon>Aleyrodinae</taxon>
        <taxon>Bemisia</taxon>
    </lineage>
</organism>
<feature type="chain" id="PRO_5040278112" evidence="2">
    <location>
        <begin position="23"/>
        <end position="729"/>
    </location>
</feature>
<evidence type="ECO:0000313" key="3">
    <source>
        <dbReference type="EMBL" id="CAH0384988.1"/>
    </source>
</evidence>
<feature type="compositionally biased region" description="Acidic residues" evidence="1">
    <location>
        <begin position="245"/>
        <end position="255"/>
    </location>
</feature>
<reference evidence="3" key="1">
    <citation type="submission" date="2021-12" db="EMBL/GenBank/DDBJ databases">
        <authorList>
            <person name="King R."/>
        </authorList>
    </citation>
    <scope>NUCLEOTIDE SEQUENCE</scope>
</reference>
<accession>A0A9P0A5Z1</accession>
<keyword evidence="2" id="KW-0732">Signal</keyword>
<feature type="compositionally biased region" description="Polar residues" evidence="1">
    <location>
        <begin position="387"/>
        <end position="399"/>
    </location>
</feature>
<evidence type="ECO:0000313" key="4">
    <source>
        <dbReference type="Proteomes" id="UP001152759"/>
    </source>
</evidence>
<gene>
    <name evidence="3" type="ORF">BEMITA_LOCUS4269</name>
</gene>
<feature type="compositionally biased region" description="Polar residues" evidence="1">
    <location>
        <begin position="556"/>
        <end position="575"/>
    </location>
</feature>
<sequence>MHYRSTLLGIFSVAVFIQNVNAGLWGRSAANYSKTKANLQTYKKQHWIPLTVGRHRLFGQGAEGYCDNLLCTCKYNDVIYVEGDNGFEPVPNSLAGRNTFIEPGRETPAPYEDEDADDLTPEENELKIKLITMMTFSPKHGSELCQFLRENNIDIDDVKKLSEKERKLNGGISYQPVTSRSLQSGTDILTQGNSIATRVLQSLPESCERPLRGGHFPAPRKSNRSNGGTPPRKNLKHHPRRRIEDDDEDDDDADDQLSSNLRSKHLPTHHDPHGNSHSPNRRQFTLNADTMRTPSLRVTTPKHKNVKNKSPPKIRKVPERPGRFSFTHPLKRSNDLQLNHVNPQKPELKDSPITPLPKYTVQPAVAEILPAAPSKDPVAGNLKTVAPSESTTPNPQVTSRGKEEDAAPKIAKPMPMRRRRRKRRVTPSVPTPSKLPLKEQDPDKKSSEKSNAEEVLKPQPQEEGAPQTSPEQNSDKSPEIVNPEELPTSKIGIENQSASDSPEKPDVKTNETQERTDDRPNQLYVDNSSAPENPVPKPEATEPVLRSVTPIRNRLEQNPQKPLTVQMKPPSNHQTMELFDENDTAPKPEATEPVLKSVTPMRNRLEQNPQKPLTVQMKPPSNHQTIELFDSNKPEVDSDPSNEMMPQDAANNQTTMNPPDTQPVVPSSWAWPWPWFKEPPVKTSEDLLRPHRRQMLNLSLRRKYLILYLRKIRRDQTRKNLIRKKLAKH</sequence>
<feature type="compositionally biased region" description="Basic and acidic residues" evidence="1">
    <location>
        <begin position="501"/>
        <end position="520"/>
    </location>
</feature>
<proteinExistence type="predicted"/>
<dbReference type="EMBL" id="OU963863">
    <property type="protein sequence ID" value="CAH0384988.1"/>
    <property type="molecule type" value="Genomic_DNA"/>
</dbReference>
<name>A0A9P0A5Z1_BEMTA</name>
<keyword evidence="4" id="KW-1185">Reference proteome</keyword>
<evidence type="ECO:0000256" key="2">
    <source>
        <dbReference type="SAM" id="SignalP"/>
    </source>
</evidence>
<feature type="compositionally biased region" description="Basic residues" evidence="1">
    <location>
        <begin position="300"/>
        <end position="315"/>
    </location>
</feature>
<feature type="region of interest" description="Disordered" evidence="1">
    <location>
        <begin position="207"/>
        <end position="329"/>
    </location>
</feature>
<feature type="compositionally biased region" description="Polar residues" evidence="1">
    <location>
        <begin position="275"/>
        <end position="298"/>
    </location>
</feature>